<keyword evidence="3" id="KW-1185">Reference proteome</keyword>
<accession>A0AAP0BH57</accession>
<evidence type="ECO:0000313" key="3">
    <source>
        <dbReference type="Proteomes" id="UP001418222"/>
    </source>
</evidence>
<evidence type="ECO:0000256" key="1">
    <source>
        <dbReference type="SAM" id="MobiDB-lite"/>
    </source>
</evidence>
<feature type="region of interest" description="Disordered" evidence="1">
    <location>
        <begin position="131"/>
        <end position="151"/>
    </location>
</feature>
<dbReference type="Proteomes" id="UP001418222">
    <property type="component" value="Unassembled WGS sequence"/>
</dbReference>
<name>A0AAP0BH57_9ASPA</name>
<dbReference type="EMBL" id="JBBWWQ010000009">
    <property type="protein sequence ID" value="KAK8939121.1"/>
    <property type="molecule type" value="Genomic_DNA"/>
</dbReference>
<evidence type="ECO:0000313" key="2">
    <source>
        <dbReference type="EMBL" id="KAK8939121.1"/>
    </source>
</evidence>
<feature type="region of interest" description="Disordered" evidence="1">
    <location>
        <begin position="41"/>
        <end position="63"/>
    </location>
</feature>
<protein>
    <submittedName>
        <fullName evidence="2">Uncharacterized protein</fullName>
    </submittedName>
</protein>
<organism evidence="2 3">
    <name type="scientific">Platanthera zijinensis</name>
    <dbReference type="NCBI Taxonomy" id="2320716"/>
    <lineage>
        <taxon>Eukaryota</taxon>
        <taxon>Viridiplantae</taxon>
        <taxon>Streptophyta</taxon>
        <taxon>Embryophyta</taxon>
        <taxon>Tracheophyta</taxon>
        <taxon>Spermatophyta</taxon>
        <taxon>Magnoliopsida</taxon>
        <taxon>Liliopsida</taxon>
        <taxon>Asparagales</taxon>
        <taxon>Orchidaceae</taxon>
        <taxon>Orchidoideae</taxon>
        <taxon>Orchideae</taxon>
        <taxon>Orchidinae</taxon>
        <taxon>Platanthera</taxon>
    </lineage>
</organism>
<proteinExistence type="predicted"/>
<dbReference type="AlphaFoldDB" id="A0AAP0BH57"/>
<dbReference type="PANTHER" id="PTHR33872:SF2">
    <property type="entry name" value="DNA POLYMERASE EPSILON CATALYTIC SUBUNIT A"/>
    <property type="match status" value="1"/>
</dbReference>
<sequence length="151" mass="17358">MAGWSTQSRDMKSEKLRRNKSLIKEEIEAYWKTKKTLEQGQPNVISDARSESQGINGGGAKNMMQRSISMPMGEQKERAILGMHTNDELEDQRNNCWWTRSNWAFLNEPPVEAMEGPSYKYAAQYHVADMGRAKTTSQNNQEDTRKKKKNA</sequence>
<gene>
    <name evidence="2" type="ORF">KSP39_PZI010841</name>
</gene>
<dbReference type="PANTHER" id="PTHR33872">
    <property type="entry name" value="DNA POLYMERASE EPSILON CATALYTIC SUBUNIT A"/>
    <property type="match status" value="1"/>
</dbReference>
<comment type="caution">
    <text evidence="2">The sequence shown here is derived from an EMBL/GenBank/DDBJ whole genome shotgun (WGS) entry which is preliminary data.</text>
</comment>
<reference evidence="2 3" key="1">
    <citation type="journal article" date="2022" name="Nat. Plants">
        <title>Genomes of leafy and leafless Platanthera orchids illuminate the evolution of mycoheterotrophy.</title>
        <authorList>
            <person name="Li M.H."/>
            <person name="Liu K.W."/>
            <person name="Li Z."/>
            <person name="Lu H.C."/>
            <person name="Ye Q.L."/>
            <person name="Zhang D."/>
            <person name="Wang J.Y."/>
            <person name="Li Y.F."/>
            <person name="Zhong Z.M."/>
            <person name="Liu X."/>
            <person name="Yu X."/>
            <person name="Liu D.K."/>
            <person name="Tu X.D."/>
            <person name="Liu B."/>
            <person name="Hao Y."/>
            <person name="Liao X.Y."/>
            <person name="Jiang Y.T."/>
            <person name="Sun W.H."/>
            <person name="Chen J."/>
            <person name="Chen Y.Q."/>
            <person name="Ai Y."/>
            <person name="Zhai J.W."/>
            <person name="Wu S.S."/>
            <person name="Zhou Z."/>
            <person name="Hsiao Y.Y."/>
            <person name="Wu W.L."/>
            <person name="Chen Y.Y."/>
            <person name="Lin Y.F."/>
            <person name="Hsu J.L."/>
            <person name="Li C.Y."/>
            <person name="Wang Z.W."/>
            <person name="Zhao X."/>
            <person name="Zhong W.Y."/>
            <person name="Ma X.K."/>
            <person name="Ma L."/>
            <person name="Huang J."/>
            <person name="Chen G.Z."/>
            <person name="Huang M.Z."/>
            <person name="Huang L."/>
            <person name="Peng D.H."/>
            <person name="Luo Y.B."/>
            <person name="Zou S.Q."/>
            <person name="Chen S.P."/>
            <person name="Lan S."/>
            <person name="Tsai W.C."/>
            <person name="Van de Peer Y."/>
            <person name="Liu Z.J."/>
        </authorList>
    </citation>
    <scope>NUCLEOTIDE SEQUENCE [LARGE SCALE GENOMIC DNA]</scope>
    <source>
        <strain evidence="2">Lor287</strain>
    </source>
</reference>